<dbReference type="InterPro" id="IPR006099">
    <property type="entry name" value="MeMalonylCoA_mutase_a/b_cat"/>
</dbReference>
<evidence type="ECO:0000256" key="4">
    <source>
        <dbReference type="ARBA" id="ARBA00023235"/>
    </source>
</evidence>
<evidence type="ECO:0000256" key="2">
    <source>
        <dbReference type="ARBA" id="ARBA00008465"/>
    </source>
</evidence>
<reference evidence="7 8" key="1">
    <citation type="submission" date="2023-10" db="EMBL/GenBank/DDBJ databases">
        <title>Novel methanotroph of the genus Methylocapsa from a subarctic wetland.</title>
        <authorList>
            <person name="Belova S.E."/>
            <person name="Oshkin I.Y."/>
            <person name="Miroshnikov K."/>
            <person name="Dedysh S.N."/>
        </authorList>
    </citation>
    <scope>NUCLEOTIDE SEQUENCE [LARGE SCALE GENOMIC DNA]</scope>
    <source>
        <strain evidence="7 8">RX1</strain>
    </source>
</reference>
<dbReference type="InterPro" id="IPR016176">
    <property type="entry name" value="Cbl-dep_enz_cat"/>
</dbReference>
<evidence type="ECO:0000256" key="1">
    <source>
        <dbReference type="ARBA" id="ARBA00001922"/>
    </source>
</evidence>
<dbReference type="Proteomes" id="UP001626536">
    <property type="component" value="Chromosome"/>
</dbReference>
<gene>
    <name evidence="7" type="ORF">RZS28_15870</name>
</gene>
<keyword evidence="8" id="KW-1185">Reference proteome</keyword>
<comment type="similarity">
    <text evidence="2">Belongs to the methylmalonyl-CoA mutase family.</text>
</comment>
<dbReference type="InterPro" id="IPR036724">
    <property type="entry name" value="Cobalamin-bd_sf"/>
</dbReference>
<name>A0ABZ0HQT4_9HYPH</name>
<keyword evidence="5" id="KW-0170">Cobalt</keyword>
<organism evidence="7 8">
    <name type="scientific">Methylocapsa polymorpha</name>
    <dbReference type="NCBI Taxonomy" id="3080828"/>
    <lineage>
        <taxon>Bacteria</taxon>
        <taxon>Pseudomonadati</taxon>
        <taxon>Pseudomonadota</taxon>
        <taxon>Alphaproteobacteria</taxon>
        <taxon>Hyphomicrobiales</taxon>
        <taxon>Beijerinckiaceae</taxon>
        <taxon>Methylocapsa</taxon>
    </lineage>
</organism>
<dbReference type="Gene3D" id="3.20.20.240">
    <property type="entry name" value="Methylmalonyl-CoA mutase"/>
    <property type="match status" value="1"/>
</dbReference>
<dbReference type="SUPFAM" id="SSF51703">
    <property type="entry name" value="Cobalamin (vitamin B12)-dependent enzymes"/>
    <property type="match status" value="1"/>
</dbReference>
<dbReference type="PANTHER" id="PTHR48101:SF4">
    <property type="entry name" value="METHYLMALONYL-COA MUTASE, MITOCHONDRIAL"/>
    <property type="match status" value="1"/>
</dbReference>
<dbReference type="PANTHER" id="PTHR48101">
    <property type="entry name" value="METHYLMALONYL-COA MUTASE, MITOCHONDRIAL-RELATED"/>
    <property type="match status" value="1"/>
</dbReference>
<comment type="cofactor">
    <cofactor evidence="1">
        <name>adenosylcob(III)alamin</name>
        <dbReference type="ChEBI" id="CHEBI:18408"/>
    </cofactor>
</comment>
<dbReference type="Gene3D" id="3.40.50.280">
    <property type="entry name" value="Cobalamin-binding domain"/>
    <property type="match status" value="1"/>
</dbReference>
<evidence type="ECO:0000256" key="5">
    <source>
        <dbReference type="ARBA" id="ARBA00023285"/>
    </source>
</evidence>
<evidence type="ECO:0000256" key="3">
    <source>
        <dbReference type="ARBA" id="ARBA00022628"/>
    </source>
</evidence>
<evidence type="ECO:0000259" key="6">
    <source>
        <dbReference type="Pfam" id="PF01642"/>
    </source>
</evidence>
<proteinExistence type="inferred from homology"/>
<dbReference type="EMBL" id="CP136862">
    <property type="protein sequence ID" value="WOJ89260.1"/>
    <property type="molecule type" value="Genomic_DNA"/>
</dbReference>
<feature type="domain" description="Methylmalonyl-CoA mutase alpha/beta chain catalytic" evidence="6">
    <location>
        <begin position="68"/>
        <end position="455"/>
    </location>
</feature>
<evidence type="ECO:0000313" key="8">
    <source>
        <dbReference type="Proteomes" id="UP001626536"/>
    </source>
</evidence>
<keyword evidence="4" id="KW-0413">Isomerase</keyword>
<sequence>MTFPGVDDIAELFPPIDEARWRELVRRALGGRGFETLISTTPEGLPIEPLYPRSIADAPRALRQRPGAWRISQRVDHPEAATANAMARADLENGADALALAIAQAPAARGFGVAIASESDLDDALAGVELDLISLRLDAGARALEIAQFFLALARKRRLTSAALDIDFGHDPIGHFARSGVPAAAFAEIGREAAEASKVLRDAGFAGRLMLADGRPYHEAGAGEAQELAAALATGVAYLRLLESAGLSLEGARDEIAFLLAADSDEFVTLAKFRALRRLWACVETACGLAPKPIRLHAETAFRMMTKHDPWTNILRATMAVFSAGLGGADAITVLPFTLALGLPDDFARRIARNTQLLLVHEASLAKVIDPAAGAGSFEKLTEELCARAWALFQRIEKSGGMIRSLEVGLPQEEIAATASARRQAIAHRAQAIIGTSAFPDLAEAPVRVLAPAPDVEKPAPTVLQCTPLPSQRDAEPYEILRAASEAERARTGARPRVFLANLGTAEGFSQRSNFARNLFAAAGLEALSCAGFETAQEAAEAFRDARCRIACICAAEAVQAEMVAETAWALAAAAAGRIYLAAQPDEAETALRDAGIADFIYPGCDALAILERALASAVCDN</sequence>
<accession>A0ABZ0HQT4</accession>
<dbReference type="SUPFAM" id="SSF52242">
    <property type="entry name" value="Cobalamin (vitamin B12)-binding domain"/>
    <property type="match status" value="1"/>
</dbReference>
<dbReference type="Pfam" id="PF01642">
    <property type="entry name" value="MM_CoA_mutase"/>
    <property type="match status" value="1"/>
</dbReference>
<evidence type="ECO:0000313" key="7">
    <source>
        <dbReference type="EMBL" id="WOJ89260.1"/>
    </source>
</evidence>
<keyword evidence="3" id="KW-0846">Cobalamin</keyword>
<protein>
    <submittedName>
        <fullName evidence="7">Methylmalonyl-CoA mutase family protein</fullName>
    </submittedName>
</protein>